<dbReference type="SUPFAM" id="SSF53822">
    <property type="entry name" value="Periplasmic binding protein-like I"/>
    <property type="match status" value="1"/>
</dbReference>
<evidence type="ECO:0000256" key="7">
    <source>
        <dbReference type="SAM" id="MobiDB-lite"/>
    </source>
</evidence>
<dbReference type="CDD" id="cd15047">
    <property type="entry name" value="7tmC_GABA-B-like"/>
    <property type="match status" value="1"/>
</dbReference>
<feature type="transmembrane region" description="Helical" evidence="8">
    <location>
        <begin position="650"/>
        <end position="671"/>
    </location>
</feature>
<dbReference type="Gene3D" id="3.40.50.2300">
    <property type="match status" value="2"/>
</dbReference>
<evidence type="ECO:0000256" key="6">
    <source>
        <dbReference type="ARBA" id="ARBA00023180"/>
    </source>
</evidence>
<accession>A0ABQ6MZ55</accession>
<feature type="region of interest" description="Disordered" evidence="7">
    <location>
        <begin position="798"/>
        <end position="817"/>
    </location>
</feature>
<keyword evidence="11" id="KW-1185">Reference proteome</keyword>
<evidence type="ECO:0000256" key="5">
    <source>
        <dbReference type="ARBA" id="ARBA00023170"/>
    </source>
</evidence>
<feature type="transmembrane region" description="Helical" evidence="8">
    <location>
        <begin position="611"/>
        <end position="629"/>
    </location>
</feature>
<dbReference type="InterPro" id="IPR000337">
    <property type="entry name" value="GPCR_3"/>
</dbReference>
<dbReference type="InterPro" id="IPR050726">
    <property type="entry name" value="mGluR"/>
</dbReference>
<dbReference type="Pfam" id="PF01094">
    <property type="entry name" value="ANF_receptor"/>
    <property type="match status" value="1"/>
</dbReference>
<keyword evidence="4 8" id="KW-0472">Membrane</keyword>
<dbReference type="InterPro" id="IPR017978">
    <property type="entry name" value="GPCR_3_C"/>
</dbReference>
<evidence type="ECO:0000259" key="9">
    <source>
        <dbReference type="PROSITE" id="PS50259"/>
    </source>
</evidence>
<evidence type="ECO:0000256" key="4">
    <source>
        <dbReference type="ARBA" id="ARBA00023136"/>
    </source>
</evidence>
<dbReference type="PROSITE" id="PS50259">
    <property type="entry name" value="G_PROTEIN_RECEP_F3_4"/>
    <property type="match status" value="1"/>
</dbReference>
<feature type="non-terminal residue" evidence="10">
    <location>
        <position position="1"/>
    </location>
</feature>
<evidence type="ECO:0000256" key="1">
    <source>
        <dbReference type="ARBA" id="ARBA00004141"/>
    </source>
</evidence>
<evidence type="ECO:0000313" key="10">
    <source>
        <dbReference type="EMBL" id="GMI36332.1"/>
    </source>
</evidence>
<feature type="transmembrane region" description="Helical" evidence="8">
    <location>
        <begin position="543"/>
        <end position="565"/>
    </location>
</feature>
<evidence type="ECO:0000256" key="2">
    <source>
        <dbReference type="ARBA" id="ARBA00022692"/>
    </source>
</evidence>
<comment type="caution">
    <text evidence="10">The sequence shown here is derived from an EMBL/GenBank/DDBJ whole genome shotgun (WGS) entry which is preliminary data.</text>
</comment>
<feature type="transmembrane region" description="Helical" evidence="8">
    <location>
        <begin position="760"/>
        <end position="781"/>
    </location>
</feature>
<proteinExistence type="predicted"/>
<dbReference type="InterPro" id="IPR001828">
    <property type="entry name" value="ANF_lig-bd_rcpt"/>
</dbReference>
<dbReference type="Proteomes" id="UP001165060">
    <property type="component" value="Unassembled WGS sequence"/>
</dbReference>
<keyword evidence="3 8" id="KW-1133">Transmembrane helix</keyword>
<dbReference type="PRINTS" id="PR00248">
    <property type="entry name" value="GPCRMGR"/>
</dbReference>
<feature type="transmembrane region" description="Helical" evidence="8">
    <location>
        <begin position="705"/>
        <end position="722"/>
    </location>
</feature>
<keyword evidence="6" id="KW-0325">Glycoprotein</keyword>
<gene>
    <name evidence="10" type="ORF">TeGR_g10103</name>
</gene>
<evidence type="ECO:0000256" key="3">
    <source>
        <dbReference type="ARBA" id="ARBA00022989"/>
    </source>
</evidence>
<dbReference type="InterPro" id="IPR028082">
    <property type="entry name" value="Peripla_BP_I"/>
</dbReference>
<dbReference type="Pfam" id="PF00003">
    <property type="entry name" value="7tm_3"/>
    <property type="match status" value="1"/>
</dbReference>
<feature type="transmembrane region" description="Helical" evidence="8">
    <location>
        <begin position="577"/>
        <end position="599"/>
    </location>
</feature>
<feature type="domain" description="G-protein coupled receptors family 3 profile" evidence="9">
    <location>
        <begin position="541"/>
        <end position="787"/>
    </location>
</feature>
<dbReference type="PANTHER" id="PTHR24060">
    <property type="entry name" value="METABOTROPIC GLUTAMATE RECEPTOR"/>
    <property type="match status" value="1"/>
</dbReference>
<keyword evidence="5" id="KW-0675">Receptor</keyword>
<organism evidence="10 11">
    <name type="scientific">Tetraparma gracilis</name>
    <dbReference type="NCBI Taxonomy" id="2962635"/>
    <lineage>
        <taxon>Eukaryota</taxon>
        <taxon>Sar</taxon>
        <taxon>Stramenopiles</taxon>
        <taxon>Ochrophyta</taxon>
        <taxon>Bolidophyceae</taxon>
        <taxon>Parmales</taxon>
        <taxon>Triparmaceae</taxon>
        <taxon>Tetraparma</taxon>
    </lineage>
</organism>
<name>A0ABQ6MZ55_9STRA</name>
<sequence>YDAGGHNRLVGSLMALNAINADPDILPNTKLVFEYIDSKREAGSSVQGALAHVTDSFAGTGADVVVGPASSGPSMAAQRLLGANGIPQMSYSASSPDLSDAAEYPTFFRTVASDAFQGKAVANFLKDDLEYTNVCVVTSVDSYSAKGAAAFIDAAGDIGMTIVKTVELSEDGTTEGSEDAVALIADSQCRVVFMMTQAAPAGMFIRSAAKAGIMGPDSGWLWVLADAIAGSLPSVAATAIMDGNYTVTTMVKGEAETSSVIVPGIEDGDAFTALLIGSIGSIPLAPSGADYDQFLVDYEAQASTAGTCGAAPAELTDDCACDQTKDSAGNLLFQRDHDEDPATPDMCAGFNYAGEDAFAPNSYAYYAYDAVYAFARAAHELVETDGKTSFEGSNIIDKLKSMDGFQGVTGMIEFETNGDREVGTGFTIQNHDGTGFNDLGNWDKSTGLTYGDEVSVETIVFSSGVGSDFKPANKVLKMCTPDDIDVVVEEECSSSSKRIASFAVKVDVDGEPICEEGNAPGQSPPADVELDCEYSPADSAAGFLAYILGIVGFGLCIVWMLWVAMNMNNKVIKVAQPVFCISFAFAAAVVSVSNIFFVGKNTSGMCFLRPWIFNIFFDIMFGSLFLKTFRVYKIFGNKSLSKVKVSSFDVFKTYFVVLLVDVALLAGWVGMEGMEAVTNTNVLESYWTYETVECNSAEMFEFATTFFKILMVLAGVYLSWITRNVPDKFAESKWIALSIYQVFILGVVGLLVKMSSPKSLLLVQGIAVPVACIATCTCIFAPKLMMIKNPEAYEDNLKTSQNTSAGGGSGSGRSEQEYEELLAKIQDLEEENAKLKDGQ</sequence>
<evidence type="ECO:0000313" key="11">
    <source>
        <dbReference type="Proteomes" id="UP001165060"/>
    </source>
</evidence>
<protein>
    <recommendedName>
        <fullName evidence="9">G-protein coupled receptors family 3 profile domain-containing protein</fullName>
    </recommendedName>
</protein>
<feature type="transmembrane region" description="Helical" evidence="8">
    <location>
        <begin position="734"/>
        <end position="754"/>
    </location>
</feature>
<comment type="subcellular location">
    <subcellularLocation>
        <location evidence="1">Membrane</location>
        <topology evidence="1">Multi-pass membrane protein</topology>
    </subcellularLocation>
</comment>
<reference evidence="10 11" key="1">
    <citation type="journal article" date="2023" name="Commun. Biol.">
        <title>Genome analysis of Parmales, the sister group of diatoms, reveals the evolutionary specialization of diatoms from phago-mixotrophs to photoautotrophs.</title>
        <authorList>
            <person name="Ban H."/>
            <person name="Sato S."/>
            <person name="Yoshikawa S."/>
            <person name="Yamada K."/>
            <person name="Nakamura Y."/>
            <person name="Ichinomiya M."/>
            <person name="Sato N."/>
            <person name="Blanc-Mathieu R."/>
            <person name="Endo H."/>
            <person name="Kuwata A."/>
            <person name="Ogata H."/>
        </authorList>
    </citation>
    <scope>NUCLEOTIDE SEQUENCE [LARGE SCALE GENOMIC DNA]</scope>
</reference>
<keyword evidence="2 8" id="KW-0812">Transmembrane</keyword>
<evidence type="ECO:0000256" key="8">
    <source>
        <dbReference type="SAM" id="Phobius"/>
    </source>
</evidence>
<dbReference type="EMBL" id="BRYB01001918">
    <property type="protein sequence ID" value="GMI36332.1"/>
    <property type="molecule type" value="Genomic_DNA"/>
</dbReference>